<dbReference type="PANTHER" id="PTHR32141">
    <property type="match status" value="1"/>
</dbReference>
<dbReference type="EMBL" id="CM008047">
    <property type="protein sequence ID" value="PAN10543.1"/>
    <property type="molecule type" value="Genomic_DNA"/>
</dbReference>
<dbReference type="Proteomes" id="UP000243499">
    <property type="component" value="Chromosome 2"/>
</dbReference>
<dbReference type="SMART" id="SM00579">
    <property type="entry name" value="FBD"/>
    <property type="match status" value="1"/>
</dbReference>
<dbReference type="AlphaFoldDB" id="A0A2S3GX65"/>
<dbReference type="InterPro" id="IPR055302">
    <property type="entry name" value="F-box_dom-containing"/>
</dbReference>
<dbReference type="PANTHER" id="PTHR32141:SF136">
    <property type="entry name" value="OS07G0287000 PROTEIN"/>
    <property type="match status" value="1"/>
</dbReference>
<dbReference type="InterPro" id="IPR032675">
    <property type="entry name" value="LRR_dom_sf"/>
</dbReference>
<gene>
    <name evidence="2" type="ORF">PAHAL_2G099700</name>
</gene>
<dbReference type="Gene3D" id="1.20.1280.50">
    <property type="match status" value="1"/>
</dbReference>
<dbReference type="InterPro" id="IPR006566">
    <property type="entry name" value="FBD"/>
</dbReference>
<dbReference type="InterPro" id="IPR055411">
    <property type="entry name" value="LRR_FXL15/At3g58940/PEG3-like"/>
</dbReference>
<dbReference type="Gene3D" id="3.80.10.10">
    <property type="entry name" value="Ribonuclease Inhibitor"/>
    <property type="match status" value="1"/>
</dbReference>
<protein>
    <recommendedName>
        <fullName evidence="1">FBD domain-containing protein</fullName>
    </recommendedName>
</protein>
<feature type="domain" description="FBD" evidence="1">
    <location>
        <begin position="357"/>
        <end position="429"/>
    </location>
</feature>
<dbReference type="Pfam" id="PF24758">
    <property type="entry name" value="LRR_At5g56370"/>
    <property type="match status" value="1"/>
</dbReference>
<dbReference type="CDD" id="cd22160">
    <property type="entry name" value="F-box_AtFBL13-like"/>
    <property type="match status" value="1"/>
</dbReference>
<dbReference type="SUPFAM" id="SSF52047">
    <property type="entry name" value="RNI-like"/>
    <property type="match status" value="1"/>
</dbReference>
<dbReference type="Pfam" id="PF00646">
    <property type="entry name" value="F-box"/>
    <property type="match status" value="1"/>
</dbReference>
<dbReference type="SUPFAM" id="SSF81383">
    <property type="entry name" value="F-box domain"/>
    <property type="match status" value="1"/>
</dbReference>
<dbReference type="InterPro" id="IPR036047">
    <property type="entry name" value="F-box-like_dom_sf"/>
</dbReference>
<reference evidence="2" key="1">
    <citation type="submission" date="2018-04" db="EMBL/GenBank/DDBJ databases">
        <title>WGS assembly of Panicum hallii.</title>
        <authorList>
            <person name="Lovell J."/>
            <person name="Jenkins J."/>
            <person name="Lowry D."/>
            <person name="Mamidi S."/>
            <person name="Sreedasyam A."/>
            <person name="Weng X."/>
            <person name="Barry K."/>
            <person name="Bonette J."/>
            <person name="Campitelli B."/>
            <person name="Daum C."/>
            <person name="Gordon S."/>
            <person name="Gould B."/>
            <person name="Lipzen A."/>
            <person name="Macqueen A."/>
            <person name="Palacio-Mejia J."/>
            <person name="Plott C."/>
            <person name="Shakirov E."/>
            <person name="Shu S."/>
            <person name="Yoshinaga Y."/>
            <person name="Zane M."/>
            <person name="Rokhsar D."/>
            <person name="Grimwood J."/>
            <person name="Schmutz J."/>
            <person name="Juenger T."/>
        </authorList>
    </citation>
    <scope>NUCLEOTIDE SEQUENCE [LARGE SCALE GENOMIC DNA]</scope>
    <source>
        <strain evidence="2">FIL2</strain>
    </source>
</reference>
<name>A0A2S3GX65_9POAL</name>
<evidence type="ECO:0000313" key="2">
    <source>
        <dbReference type="EMBL" id="PAN10543.1"/>
    </source>
</evidence>
<dbReference type="Pfam" id="PF08387">
    <property type="entry name" value="FBD"/>
    <property type="match status" value="1"/>
</dbReference>
<evidence type="ECO:0000259" key="1">
    <source>
        <dbReference type="SMART" id="SM00579"/>
    </source>
</evidence>
<dbReference type="InterPro" id="IPR001810">
    <property type="entry name" value="F-box_dom"/>
</dbReference>
<sequence length="453" mass="50443">MATAPAKPIPAAAGSCGGDDPDLISLLPDCILTTILSLLPLPAAARTQILSRRWRRLWPSAPLHLLDSHLQVPTSSLPAVVSRILASHRGNAARFDILLARPSAADLDSWLRSLAAKHLQELVLRPPSDEPLRLPPSFLSCRSLRSAELTNCRLPEDAAAVAEVYFPHLAELTLRLSRVPAAAALHGLLAGCPELASLSLDRVFGCRTLRVRSRSLRSLTVSVSLTRRRVLEGAEELEHLIVEDAPALERLLAHDINWGPSINVMHAPRLQMLGYLGVGIPELQLGSALFRSMRAVRLSAEFRCVRTLALEMADPQVKPVAVFLRCFPCLETLYVTSHMVVPQSMEILNYEMDDPLECLNYRLKTVVLKGYRGRKHELQLAMFLVRSARVLRVMKFLCENDCNLSWLTNQKRRLLLDNRASLGAQFVFQKITKSYIRFLKQASNISLVDPFDT</sequence>
<dbReference type="Gramene" id="PAN10543">
    <property type="protein sequence ID" value="PAN10543"/>
    <property type="gene ID" value="PAHAL_2G099700"/>
</dbReference>
<accession>A0A2S3GX65</accession>
<proteinExistence type="predicted"/>
<organism evidence="2">
    <name type="scientific">Panicum hallii</name>
    <dbReference type="NCBI Taxonomy" id="206008"/>
    <lineage>
        <taxon>Eukaryota</taxon>
        <taxon>Viridiplantae</taxon>
        <taxon>Streptophyta</taxon>
        <taxon>Embryophyta</taxon>
        <taxon>Tracheophyta</taxon>
        <taxon>Spermatophyta</taxon>
        <taxon>Magnoliopsida</taxon>
        <taxon>Liliopsida</taxon>
        <taxon>Poales</taxon>
        <taxon>Poaceae</taxon>
        <taxon>PACMAD clade</taxon>
        <taxon>Panicoideae</taxon>
        <taxon>Panicodae</taxon>
        <taxon>Paniceae</taxon>
        <taxon>Panicinae</taxon>
        <taxon>Panicum</taxon>
        <taxon>Panicum sect. Panicum</taxon>
    </lineage>
</organism>
<dbReference type="InterPro" id="IPR053781">
    <property type="entry name" value="F-box_AtFBL13-like"/>
</dbReference>